<protein>
    <submittedName>
        <fullName evidence="3">Beta-glucosidase</fullName>
    </submittedName>
</protein>
<evidence type="ECO:0000256" key="1">
    <source>
        <dbReference type="SAM" id="Phobius"/>
    </source>
</evidence>
<dbReference type="InterPro" id="IPR019282">
    <property type="entry name" value="Glycoamylase-like_cons_dom"/>
</dbReference>
<feature type="transmembrane region" description="Helical" evidence="1">
    <location>
        <begin position="51"/>
        <end position="73"/>
    </location>
</feature>
<dbReference type="InterPro" id="IPR016883">
    <property type="entry name" value="UCP028431"/>
</dbReference>
<accession>A0A6B8KJ03</accession>
<proteinExistence type="predicted"/>
<dbReference type="KEGG" id="mhey:H2LOC_018295"/>
<feature type="domain" description="Glycoamylase-like" evidence="2">
    <location>
        <begin position="187"/>
        <end position="400"/>
    </location>
</feature>
<dbReference type="PIRSF" id="PIRSF028431">
    <property type="entry name" value="UCP028431"/>
    <property type="match status" value="1"/>
</dbReference>
<evidence type="ECO:0000313" key="3">
    <source>
        <dbReference type="EMBL" id="QGM47479.1"/>
    </source>
</evidence>
<dbReference type="Pfam" id="PF10091">
    <property type="entry name" value="Glycoamylase"/>
    <property type="match status" value="1"/>
</dbReference>
<dbReference type="Gene3D" id="1.50.10.140">
    <property type="match status" value="1"/>
</dbReference>
<dbReference type="EMBL" id="CP046052">
    <property type="protein sequence ID" value="QGM47479.1"/>
    <property type="molecule type" value="Genomic_DNA"/>
</dbReference>
<evidence type="ECO:0000313" key="4">
    <source>
        <dbReference type="Proteomes" id="UP000309061"/>
    </source>
</evidence>
<keyword evidence="1" id="KW-0812">Transmembrane</keyword>
<evidence type="ECO:0000259" key="2">
    <source>
        <dbReference type="Pfam" id="PF10091"/>
    </source>
</evidence>
<keyword evidence="1" id="KW-1133">Transmembrane helix</keyword>
<name>A0A6B8KJ03_9HYPH</name>
<dbReference type="AlphaFoldDB" id="A0A6B8KJ03"/>
<dbReference type="OrthoDB" id="5937621at2"/>
<keyword evidence="1" id="KW-0472">Membrane</keyword>
<keyword evidence="4" id="KW-1185">Reference proteome</keyword>
<reference evidence="3 4" key="1">
    <citation type="submission" date="2019-11" db="EMBL/GenBank/DDBJ databases">
        <title>The genome sequence of Methylocystis heyeri.</title>
        <authorList>
            <person name="Oshkin I.Y."/>
            <person name="Miroshnikov K."/>
            <person name="Dedysh S.N."/>
        </authorList>
    </citation>
    <scope>NUCLEOTIDE SEQUENCE [LARGE SCALE GENOMIC DNA]</scope>
    <source>
        <strain evidence="3 4">H2</strain>
    </source>
</reference>
<sequence length="425" mass="47462">MSARRRTHYSDEALIDLAQRESFRYFWDGAHPSYGLSRDRIGVAKQPENDIVAIGATGFGFMAIVVAAARNWVKREEAVERLSLMLDGLERATSYHGVFAHFINGRSAATIPFSRKDDGGDLVETSLLCQGLLCARRYFDAVALPETRLRERITALWEDIEWSWHLREGARALTWHWSPNNGFSLGHEIRGWNECLLTYALAAGAPRFGVDPMCYHEGWAQSRGFLNGHSYYGVELPLGPALGGPLFFAHYSFCGLDPRGLKDRYADYWRQNCAHVQIQIEHCRRNPGGHAGYGVDCWGLTSSDDPQGYREHSPQEDDGVIAPTAALSSFPYAPEAAMAALRGFHHRLGGRLWGRFGFVDAFQESTGWISDAHLGIDQGPIVAMVENYRSGLLWALFMADPDVRRGLRRLGFESPHLRSGAGETA</sequence>
<organism evidence="3 4">
    <name type="scientific">Methylocystis heyeri</name>
    <dbReference type="NCBI Taxonomy" id="391905"/>
    <lineage>
        <taxon>Bacteria</taxon>
        <taxon>Pseudomonadati</taxon>
        <taxon>Pseudomonadota</taxon>
        <taxon>Alphaproteobacteria</taxon>
        <taxon>Hyphomicrobiales</taxon>
        <taxon>Methylocystaceae</taxon>
        <taxon>Methylocystis</taxon>
    </lineage>
</organism>
<dbReference type="Proteomes" id="UP000309061">
    <property type="component" value="Chromosome"/>
</dbReference>
<gene>
    <name evidence="3" type="ORF">H2LOC_018295</name>
</gene>
<dbReference type="RefSeq" id="WP_136497286.1">
    <property type="nucleotide sequence ID" value="NZ_CP046052.1"/>
</dbReference>